<evidence type="ECO:0000259" key="13">
    <source>
        <dbReference type="PROSITE" id="PS50305"/>
    </source>
</evidence>
<feature type="binding site" evidence="10">
    <location>
        <begin position="241"/>
        <end position="242"/>
    </location>
    <ligand>
        <name>NAD(+)</name>
        <dbReference type="ChEBI" id="CHEBI:57540"/>
    </ligand>
</feature>
<dbReference type="InterPro" id="IPR050134">
    <property type="entry name" value="NAD-dep_sirtuin_deacylases"/>
</dbReference>
<comment type="catalytic activity">
    <reaction evidence="6">
        <text>N(6)-hexadecanoyl-L-lysyl-[protein] + NAD(+) + H2O = 2''-O-hexadecanoyl-ADP-D-ribose + nicotinamide + L-lysyl-[protein]</text>
        <dbReference type="Rhea" id="RHEA:70563"/>
        <dbReference type="Rhea" id="RHEA-COMP:9752"/>
        <dbReference type="Rhea" id="RHEA-COMP:14175"/>
        <dbReference type="ChEBI" id="CHEBI:15377"/>
        <dbReference type="ChEBI" id="CHEBI:17154"/>
        <dbReference type="ChEBI" id="CHEBI:29969"/>
        <dbReference type="ChEBI" id="CHEBI:57540"/>
        <dbReference type="ChEBI" id="CHEBI:138936"/>
        <dbReference type="ChEBI" id="CHEBI:189673"/>
    </reaction>
    <physiologicalReaction direction="left-to-right" evidence="6">
        <dbReference type="Rhea" id="RHEA:70564"/>
    </physiologicalReaction>
</comment>
<evidence type="ECO:0000256" key="8">
    <source>
        <dbReference type="PIRNR" id="PIRNR037938"/>
    </source>
</evidence>
<dbReference type="Gene3D" id="3.40.50.1220">
    <property type="entry name" value="TPP-binding domain"/>
    <property type="match status" value="1"/>
</dbReference>
<proteinExistence type="inferred from homology"/>
<dbReference type="PANTHER" id="PTHR11085">
    <property type="entry name" value="NAD-DEPENDENT PROTEIN DEACYLASE SIRTUIN-5, MITOCHONDRIAL-RELATED"/>
    <property type="match status" value="1"/>
</dbReference>
<evidence type="ECO:0000313" key="15">
    <source>
        <dbReference type="Proteomes" id="UP000835052"/>
    </source>
</evidence>
<comment type="catalytic activity">
    <reaction evidence="7">
        <text>N(6)-tetradecanoyl-L-lysyl-[protein] + NAD(+) + H2O = 2''-O-tetradecanoyl-ADP-D-ribose + nicotinamide + L-lysyl-[protein]</text>
        <dbReference type="Rhea" id="RHEA:70567"/>
        <dbReference type="Rhea" id="RHEA-COMP:9752"/>
        <dbReference type="Rhea" id="RHEA-COMP:15437"/>
        <dbReference type="ChEBI" id="CHEBI:15377"/>
        <dbReference type="ChEBI" id="CHEBI:17154"/>
        <dbReference type="ChEBI" id="CHEBI:29969"/>
        <dbReference type="ChEBI" id="CHEBI:57540"/>
        <dbReference type="ChEBI" id="CHEBI:141129"/>
        <dbReference type="ChEBI" id="CHEBI:189674"/>
    </reaction>
    <physiologicalReaction direction="left-to-right" evidence="7">
        <dbReference type="Rhea" id="RHEA:70568"/>
    </physiologicalReaction>
</comment>
<evidence type="ECO:0000256" key="9">
    <source>
        <dbReference type="PIRSR" id="PIRSR037938-1"/>
    </source>
</evidence>
<protein>
    <recommendedName>
        <fullName evidence="8">NAD-dependent protein deacetylase</fullName>
        <ecNumber evidence="8">2.3.1.286</ecNumber>
    </recommendedName>
</protein>
<feature type="domain" description="Deacetylase sirtuin-type" evidence="13">
    <location>
        <begin position="35"/>
        <end position="313"/>
    </location>
</feature>
<feature type="binding site" evidence="10">
    <location>
        <begin position="63"/>
        <end position="67"/>
    </location>
    <ligand>
        <name>NAD(+)</name>
        <dbReference type="ChEBI" id="CHEBI:57540"/>
    </ligand>
</feature>
<feature type="active site" description="Proton acceptor" evidence="9 12">
    <location>
        <position position="164"/>
    </location>
</feature>
<gene>
    <name evidence="14" type="ORF">CAUJ_LOCUS14525</name>
</gene>
<dbReference type="EMBL" id="CAJGYM010000132">
    <property type="protein sequence ID" value="CAD6198619.1"/>
    <property type="molecule type" value="Genomic_DNA"/>
</dbReference>
<evidence type="ECO:0000256" key="11">
    <source>
        <dbReference type="PIRSR" id="PIRSR037938-3"/>
    </source>
</evidence>
<evidence type="ECO:0000256" key="7">
    <source>
        <dbReference type="ARBA" id="ARBA00048905"/>
    </source>
</evidence>
<name>A0A8S1HQA8_9PELO</name>
<dbReference type="PANTHER" id="PTHR11085:SF6">
    <property type="entry name" value="NAD-DEPENDENT PROTEIN DEACETYLASE SIRTUIN-2"/>
    <property type="match status" value="1"/>
</dbReference>
<reference evidence="14" key="1">
    <citation type="submission" date="2020-10" db="EMBL/GenBank/DDBJ databases">
        <authorList>
            <person name="Kikuchi T."/>
        </authorList>
    </citation>
    <scope>NUCLEOTIDE SEQUENCE</scope>
    <source>
        <strain evidence="14">NKZ352</strain>
    </source>
</reference>
<evidence type="ECO:0000256" key="5">
    <source>
        <dbReference type="ARBA" id="ARBA00023027"/>
    </source>
</evidence>
<evidence type="ECO:0000256" key="10">
    <source>
        <dbReference type="PIRSR" id="PIRSR037938-2"/>
    </source>
</evidence>
<dbReference type="PROSITE" id="PS50305">
    <property type="entry name" value="SIRTUIN"/>
    <property type="match status" value="1"/>
</dbReference>
<comment type="caution">
    <text evidence="14">The sequence shown here is derived from an EMBL/GenBank/DDBJ whole genome shotgun (WGS) entry which is preliminary data.</text>
</comment>
<keyword evidence="5 8" id="KW-0520">NAD</keyword>
<dbReference type="EC" id="2.3.1.286" evidence="8"/>
<dbReference type="InterPro" id="IPR026590">
    <property type="entry name" value="Ssirtuin_cat_dom"/>
</dbReference>
<dbReference type="OrthoDB" id="420264at2759"/>
<evidence type="ECO:0000256" key="6">
    <source>
        <dbReference type="ARBA" id="ARBA00048378"/>
    </source>
</evidence>
<dbReference type="SUPFAM" id="SSF52467">
    <property type="entry name" value="DHS-like NAD/FAD-binding domain"/>
    <property type="match status" value="1"/>
</dbReference>
<dbReference type="Gene3D" id="3.30.1600.10">
    <property type="entry name" value="SIR2/SIRT2 'Small Domain"/>
    <property type="match status" value="1"/>
</dbReference>
<evidence type="ECO:0000256" key="3">
    <source>
        <dbReference type="ARBA" id="ARBA00022723"/>
    </source>
</evidence>
<organism evidence="14 15">
    <name type="scientific">Caenorhabditis auriculariae</name>
    <dbReference type="NCBI Taxonomy" id="2777116"/>
    <lineage>
        <taxon>Eukaryota</taxon>
        <taxon>Metazoa</taxon>
        <taxon>Ecdysozoa</taxon>
        <taxon>Nematoda</taxon>
        <taxon>Chromadorea</taxon>
        <taxon>Rhabditida</taxon>
        <taxon>Rhabditina</taxon>
        <taxon>Rhabditomorpha</taxon>
        <taxon>Rhabditoidea</taxon>
        <taxon>Rhabditidae</taxon>
        <taxon>Peloderinae</taxon>
        <taxon>Caenorhabditis</taxon>
    </lineage>
</organism>
<dbReference type="AlphaFoldDB" id="A0A8S1HQA8"/>
<dbReference type="GO" id="GO:0070403">
    <property type="term" value="F:NAD+ binding"/>
    <property type="evidence" value="ECO:0007669"/>
    <property type="project" value="UniProtKB-UniRule"/>
</dbReference>
<dbReference type="InterPro" id="IPR026591">
    <property type="entry name" value="Sirtuin_cat_small_dom_sf"/>
</dbReference>
<evidence type="ECO:0000256" key="1">
    <source>
        <dbReference type="ARBA" id="ARBA00006924"/>
    </source>
</evidence>
<dbReference type="Pfam" id="PF02146">
    <property type="entry name" value="SIR2"/>
    <property type="match status" value="1"/>
</dbReference>
<dbReference type="Proteomes" id="UP000835052">
    <property type="component" value="Unassembled WGS sequence"/>
</dbReference>
<feature type="binding site" evidence="10">
    <location>
        <begin position="73"/>
        <end position="75"/>
    </location>
    <ligand>
        <name>NAD(+)</name>
        <dbReference type="ChEBI" id="CHEBI:57540"/>
    </ligand>
</feature>
<keyword evidence="2 8" id="KW-0808">Transferase</keyword>
<dbReference type="GO" id="GO:0017136">
    <property type="term" value="F:histone deacetylase activity, NAD-dependent"/>
    <property type="evidence" value="ECO:0007669"/>
    <property type="project" value="InterPro"/>
</dbReference>
<sequence length="334" mass="37426">MFNREKVSNIYSKFVQSFENALNTVVYGEKPSTLSKLSELSLKGVANYIKECKPKNVIVMTGAGTSTSAGIPDFRSSTGVYSCLQEYNLPHPQAIFDISYFESHPEPFFRFAKTLFPKNVKPTPAHYFVKLLEKKGILKRWYTQNIDALEFLAGMPEEKVVTAHGSHLTSTCRSCGKKYDRKWMTEKIFDPNTLVPHCDTESCRGVVKPDIIFFGEALPRRFMTCSFEDFPKCDLLIIMGTSLVVQPFAALVHEVADDVPRLLINLEDVGGDSPAGASSTGLCYARKDNMRDVFWKGTCDEGVKALAELLDWELELQEMIAEGEVKFTTAPPNV</sequence>
<feature type="binding site" evidence="12">
    <location>
        <position position="198"/>
    </location>
    <ligand>
        <name>Zn(2+)</name>
        <dbReference type="ChEBI" id="CHEBI:29105"/>
    </ligand>
</feature>
<feature type="binding site" evidence="10">
    <location>
        <position position="299"/>
    </location>
    <ligand>
        <name>NAD(+)</name>
        <dbReference type="ChEBI" id="CHEBI:57540"/>
    </ligand>
</feature>
<dbReference type="InterPro" id="IPR003000">
    <property type="entry name" value="Sirtuin"/>
</dbReference>
<feature type="binding site" evidence="11 12">
    <location>
        <position position="172"/>
    </location>
    <ligand>
        <name>Zn(2+)</name>
        <dbReference type="ChEBI" id="CHEBI:29105"/>
    </ligand>
</feature>
<dbReference type="InterPro" id="IPR017328">
    <property type="entry name" value="Sirtuin_class_I"/>
</dbReference>
<feature type="binding site" evidence="11 12">
    <location>
        <position position="203"/>
    </location>
    <ligand>
        <name>Zn(2+)</name>
        <dbReference type="ChEBI" id="CHEBI:29105"/>
    </ligand>
</feature>
<evidence type="ECO:0000313" key="14">
    <source>
        <dbReference type="EMBL" id="CAD6198619.1"/>
    </source>
</evidence>
<feature type="binding site" evidence="10">
    <location>
        <begin position="265"/>
        <end position="267"/>
    </location>
    <ligand>
        <name>NAD(+)</name>
        <dbReference type="ChEBI" id="CHEBI:57540"/>
    </ligand>
</feature>
<evidence type="ECO:0000256" key="12">
    <source>
        <dbReference type="PROSITE-ProRule" id="PRU00236"/>
    </source>
</evidence>
<feature type="binding site" evidence="10">
    <location>
        <begin position="144"/>
        <end position="147"/>
    </location>
    <ligand>
        <name>NAD(+)</name>
        <dbReference type="ChEBI" id="CHEBI:57540"/>
    </ligand>
</feature>
<keyword evidence="3 8" id="KW-0479">Metal-binding</keyword>
<keyword evidence="15" id="KW-1185">Reference proteome</keyword>
<dbReference type="GO" id="GO:0008270">
    <property type="term" value="F:zinc ion binding"/>
    <property type="evidence" value="ECO:0007669"/>
    <property type="project" value="UniProtKB-UniRule"/>
</dbReference>
<accession>A0A8S1HQA8</accession>
<comment type="cofactor">
    <cofactor evidence="11">
        <name>Zn(2+)</name>
        <dbReference type="ChEBI" id="CHEBI:29105"/>
    </cofactor>
    <text evidence="11">Binds 1 zinc ion per subunit.</text>
</comment>
<keyword evidence="4 8" id="KW-0862">Zinc</keyword>
<dbReference type="PIRSF" id="PIRSF037938">
    <property type="entry name" value="SIR2_euk"/>
    <property type="match status" value="1"/>
</dbReference>
<dbReference type="InterPro" id="IPR029035">
    <property type="entry name" value="DHS-like_NAD/FAD-binding_dom"/>
</dbReference>
<evidence type="ECO:0000256" key="4">
    <source>
        <dbReference type="ARBA" id="ARBA00022833"/>
    </source>
</evidence>
<dbReference type="GO" id="GO:0005634">
    <property type="term" value="C:nucleus"/>
    <property type="evidence" value="ECO:0007669"/>
    <property type="project" value="TreeGrafter"/>
</dbReference>
<feature type="binding site" evidence="11 12">
    <location>
        <position position="175"/>
    </location>
    <ligand>
        <name>Zn(2+)</name>
        <dbReference type="ChEBI" id="CHEBI:29105"/>
    </ligand>
</feature>
<comment type="catalytic activity">
    <reaction evidence="8">
        <text>N(6)-acetyl-L-lysyl-[protein] + NAD(+) + H2O = 2''-O-acetyl-ADP-D-ribose + nicotinamide + L-lysyl-[protein]</text>
        <dbReference type="Rhea" id="RHEA:43636"/>
        <dbReference type="Rhea" id="RHEA-COMP:9752"/>
        <dbReference type="Rhea" id="RHEA-COMP:10731"/>
        <dbReference type="ChEBI" id="CHEBI:15377"/>
        <dbReference type="ChEBI" id="CHEBI:17154"/>
        <dbReference type="ChEBI" id="CHEBI:29969"/>
        <dbReference type="ChEBI" id="CHEBI:57540"/>
        <dbReference type="ChEBI" id="CHEBI:61930"/>
        <dbReference type="ChEBI" id="CHEBI:83767"/>
        <dbReference type="EC" id="2.3.1.286"/>
    </reaction>
</comment>
<comment type="similarity">
    <text evidence="1 8">Belongs to the sirtuin family. Class I subfamily.</text>
</comment>
<evidence type="ECO:0000256" key="2">
    <source>
        <dbReference type="ARBA" id="ARBA00022679"/>
    </source>
</evidence>